<dbReference type="Pfam" id="PF00814">
    <property type="entry name" value="TsaD"/>
    <property type="match status" value="1"/>
</dbReference>
<keyword evidence="3" id="KW-1185">Reference proteome</keyword>
<dbReference type="InterPro" id="IPR000905">
    <property type="entry name" value="Gcp-like_dom"/>
</dbReference>
<accession>A0A1D8UVH4</accession>
<proteinExistence type="predicted"/>
<gene>
    <name evidence="2" type="ORF">A0U89_11430</name>
</gene>
<dbReference type="KEGG" id="kba:A0U89_11430"/>
<dbReference type="Gene3D" id="3.30.420.40">
    <property type="match status" value="2"/>
</dbReference>
<dbReference type="AlphaFoldDB" id="A0A1D8UVH4"/>
<evidence type="ECO:0000259" key="1">
    <source>
        <dbReference type="Pfam" id="PF00814"/>
    </source>
</evidence>
<protein>
    <recommendedName>
        <fullName evidence="1">Gcp-like domain-containing protein</fullName>
    </recommendedName>
</protein>
<dbReference type="STRING" id="153496.A0U89_11430"/>
<dbReference type="Proteomes" id="UP000179145">
    <property type="component" value="Chromosome"/>
</dbReference>
<dbReference type="GO" id="GO:0002949">
    <property type="term" value="P:tRNA threonylcarbamoyladenosine modification"/>
    <property type="evidence" value="ECO:0007669"/>
    <property type="project" value="InterPro"/>
</dbReference>
<evidence type="ECO:0000313" key="2">
    <source>
        <dbReference type="EMBL" id="AOX17654.1"/>
    </source>
</evidence>
<dbReference type="eggNOG" id="COG1214">
    <property type="taxonomic scope" value="Bacteria"/>
</dbReference>
<dbReference type="EMBL" id="CP014674">
    <property type="protein sequence ID" value="AOX17654.1"/>
    <property type="molecule type" value="Genomic_DNA"/>
</dbReference>
<dbReference type="SUPFAM" id="SSF53067">
    <property type="entry name" value="Actin-like ATPase domain"/>
    <property type="match status" value="1"/>
</dbReference>
<sequence length="214" mass="22163">MTMPHRILVLNGAAAGEGATGLIAALNHGTVVAQRELAGRGAAEHFAPLTRELLRDTGWSAGPELIVAVTGPGSFTGLRASLALATGLALGFHCRLRGVTVGAALRSLPNAQQAVSIMIARRNRCFVEDAHGGAWACSPEELALPHDTAVMGDGVASLTDVQRANLQVLPYRFPTAQAIVEASAHTTDLAVLEPVYIDAPEAKLPAAGLRSAPK</sequence>
<reference evidence="2 3" key="1">
    <citation type="journal article" date="2016" name="Microb. Cell Fact.">
        <title>Dissection of exopolysaccharide biosynthesis in Kozakia baliensis.</title>
        <authorList>
            <person name="Brandt J.U."/>
            <person name="Jakob F."/>
            <person name="Behr J."/>
            <person name="Geissler A.J."/>
            <person name="Vogel R.F."/>
        </authorList>
    </citation>
    <scope>NUCLEOTIDE SEQUENCE [LARGE SCALE GENOMIC DNA]</scope>
    <source>
        <strain evidence="2 3">DSM 14400</strain>
    </source>
</reference>
<dbReference type="InterPro" id="IPR022496">
    <property type="entry name" value="T6A_TsaB"/>
</dbReference>
<dbReference type="NCBIfam" id="TIGR03725">
    <property type="entry name" value="T6A_YeaZ"/>
    <property type="match status" value="1"/>
</dbReference>
<evidence type="ECO:0000313" key="3">
    <source>
        <dbReference type="Proteomes" id="UP000179145"/>
    </source>
</evidence>
<name>A0A1D8UVH4_9PROT</name>
<dbReference type="InterPro" id="IPR043129">
    <property type="entry name" value="ATPase_NBD"/>
</dbReference>
<organism evidence="2 3">
    <name type="scientific">Kozakia baliensis</name>
    <dbReference type="NCBI Taxonomy" id="153496"/>
    <lineage>
        <taxon>Bacteria</taxon>
        <taxon>Pseudomonadati</taxon>
        <taxon>Pseudomonadota</taxon>
        <taxon>Alphaproteobacteria</taxon>
        <taxon>Acetobacterales</taxon>
        <taxon>Acetobacteraceae</taxon>
        <taxon>Kozakia</taxon>
    </lineage>
</organism>
<feature type="domain" description="Gcp-like" evidence="1">
    <location>
        <begin position="36"/>
        <end position="105"/>
    </location>
</feature>